<evidence type="ECO:0000256" key="13">
    <source>
        <dbReference type="RuleBase" id="RU363115"/>
    </source>
</evidence>
<comment type="catalytic activity">
    <reaction evidence="10">
        <text>[protein]-C-terminal L-amino acid-glycyl-phosphatidylethanolamide + H2O = [protein]-C-terminal L-amino acid-glycine + a 1,2-diacyl-sn-glycero-3-phosphoethanolamine</text>
        <dbReference type="Rhea" id="RHEA:67548"/>
        <dbReference type="Rhea" id="RHEA-COMP:17323"/>
        <dbReference type="Rhea" id="RHEA-COMP:17324"/>
        <dbReference type="ChEBI" id="CHEBI:15377"/>
        <dbReference type="ChEBI" id="CHEBI:64612"/>
        <dbReference type="ChEBI" id="CHEBI:172940"/>
        <dbReference type="ChEBI" id="CHEBI:172941"/>
    </reaction>
    <physiologicalReaction direction="left-to-right" evidence="10">
        <dbReference type="Rhea" id="RHEA:67549"/>
    </physiologicalReaction>
</comment>
<dbReference type="GO" id="GO:0005737">
    <property type="term" value="C:cytoplasm"/>
    <property type="evidence" value="ECO:0007669"/>
    <property type="project" value="UniProtKB-SubCell"/>
</dbReference>
<sequence length="152" mass="16820">MSLQIEEISATWFLSEIPDTDVAEKCPPSGKEVVHLLLLFSAIAVYLPLPPLTVIGDNIANVQAICDKVCLVSPDNPKADTSTYQCRNVKRMPMGALDPSLALGFYCRNQEDFRDLCERALELERKGDGAPMFTISQSNKVSRENPSSKCRD</sequence>
<keyword evidence="6 13" id="KW-0378">Hydrolase</keyword>
<dbReference type="Proteomes" id="UP000886520">
    <property type="component" value="Chromosome 4"/>
</dbReference>
<comment type="subunit">
    <text evidence="11">Interacts with ATG8.</text>
</comment>
<dbReference type="InterPro" id="IPR046792">
    <property type="entry name" value="Peptidase_C54_cat"/>
</dbReference>
<dbReference type="EC" id="3.4.22.-" evidence="13"/>
<comment type="subcellular location">
    <subcellularLocation>
        <location evidence="1 13">Cytoplasm</location>
    </subcellularLocation>
</comment>
<evidence type="ECO:0000256" key="6">
    <source>
        <dbReference type="ARBA" id="ARBA00022801"/>
    </source>
</evidence>
<keyword evidence="5 13" id="KW-0645">Protease</keyword>
<dbReference type="EMBL" id="JABFUD020000004">
    <property type="protein sequence ID" value="KAI5080401.1"/>
    <property type="molecule type" value="Genomic_DNA"/>
</dbReference>
<evidence type="ECO:0000256" key="8">
    <source>
        <dbReference type="ARBA" id="ARBA00022927"/>
    </source>
</evidence>
<dbReference type="PANTHER" id="PTHR22624:SF49">
    <property type="entry name" value="CYSTEINE PROTEASE"/>
    <property type="match status" value="1"/>
</dbReference>
<dbReference type="GO" id="GO:0019786">
    <property type="term" value="F:protein-phosphatidylethanolamide deconjugating activity"/>
    <property type="evidence" value="ECO:0007669"/>
    <property type="project" value="InterPro"/>
</dbReference>
<evidence type="ECO:0000256" key="14">
    <source>
        <dbReference type="SAM" id="MobiDB-lite"/>
    </source>
</evidence>
<gene>
    <name evidence="16" type="ORF">GOP47_0003584</name>
</gene>
<evidence type="ECO:0000256" key="4">
    <source>
        <dbReference type="ARBA" id="ARBA00022490"/>
    </source>
</evidence>
<evidence type="ECO:0000256" key="2">
    <source>
        <dbReference type="ARBA" id="ARBA00010958"/>
    </source>
</evidence>
<name>A0A9D4V5W1_ADICA</name>
<evidence type="ECO:0000259" key="15">
    <source>
        <dbReference type="Pfam" id="PF03416"/>
    </source>
</evidence>
<proteinExistence type="inferred from homology"/>
<feature type="region of interest" description="Disordered" evidence="14">
    <location>
        <begin position="131"/>
        <end position="152"/>
    </location>
</feature>
<evidence type="ECO:0000256" key="1">
    <source>
        <dbReference type="ARBA" id="ARBA00004496"/>
    </source>
</evidence>
<comment type="similarity">
    <text evidence="2 13">Belongs to the peptidase C54 family.</text>
</comment>
<evidence type="ECO:0000313" key="17">
    <source>
        <dbReference type="Proteomes" id="UP000886520"/>
    </source>
</evidence>
<keyword evidence="4 13" id="KW-0963">Cytoplasm</keyword>
<accession>A0A9D4V5W1</accession>
<dbReference type="PANTHER" id="PTHR22624">
    <property type="entry name" value="CYSTEINE PROTEASE ATG4"/>
    <property type="match status" value="1"/>
</dbReference>
<keyword evidence="17" id="KW-1185">Reference proteome</keyword>
<keyword evidence="9 13" id="KW-0072">Autophagy</keyword>
<feature type="compositionally biased region" description="Polar residues" evidence="14">
    <location>
        <begin position="134"/>
        <end position="152"/>
    </location>
</feature>
<dbReference type="InterPro" id="IPR038765">
    <property type="entry name" value="Papain-like_cys_pep_sf"/>
</dbReference>
<keyword evidence="8 13" id="KW-0653">Protein transport</keyword>
<feature type="domain" description="Peptidase C54 catalytic" evidence="15">
    <location>
        <begin position="75"/>
        <end position="119"/>
    </location>
</feature>
<dbReference type="SUPFAM" id="SSF54001">
    <property type="entry name" value="Cysteine proteinases"/>
    <property type="match status" value="1"/>
</dbReference>
<dbReference type="GO" id="GO:0016485">
    <property type="term" value="P:protein processing"/>
    <property type="evidence" value="ECO:0007669"/>
    <property type="project" value="TreeGrafter"/>
</dbReference>
<comment type="function">
    <text evidence="12">Cysteine protease that plays a key role in autophagy by mediating both proteolytic activation and delipidation of ATG8 family proteins. The protease activity is required for proteolytic activation of ATG8 family proteins: cleaves the C-terminal amino acid of ATG8 proteins to reveal a C-terminal glycine. Exposure of the glycine at the C-terminus is essential for ATG8 proteins conjugation to phosphatidylethanolamine (PE) and insertion to membranes, which is necessary for autophagy. In addition to the protease activity, also mediates delipidation of PE-conjugated ATG8 proteins.</text>
</comment>
<evidence type="ECO:0000256" key="12">
    <source>
        <dbReference type="ARBA" id="ARBA00045891"/>
    </source>
</evidence>
<dbReference type="OrthoDB" id="2960936at2759"/>
<evidence type="ECO:0000256" key="5">
    <source>
        <dbReference type="ARBA" id="ARBA00022670"/>
    </source>
</evidence>
<dbReference type="GO" id="GO:0000423">
    <property type="term" value="P:mitophagy"/>
    <property type="evidence" value="ECO:0007669"/>
    <property type="project" value="TreeGrafter"/>
</dbReference>
<evidence type="ECO:0000256" key="10">
    <source>
        <dbReference type="ARBA" id="ARBA00029362"/>
    </source>
</evidence>
<comment type="caution">
    <text evidence="16">The sequence shown here is derived from an EMBL/GenBank/DDBJ whole genome shotgun (WGS) entry which is preliminary data.</text>
</comment>
<evidence type="ECO:0000256" key="9">
    <source>
        <dbReference type="ARBA" id="ARBA00023006"/>
    </source>
</evidence>
<dbReference type="InterPro" id="IPR005078">
    <property type="entry name" value="Peptidase_C54"/>
</dbReference>
<dbReference type="Pfam" id="PF03416">
    <property type="entry name" value="Peptidase_C54"/>
    <property type="match status" value="1"/>
</dbReference>
<dbReference type="GO" id="GO:0000045">
    <property type="term" value="P:autophagosome assembly"/>
    <property type="evidence" value="ECO:0007669"/>
    <property type="project" value="TreeGrafter"/>
</dbReference>
<keyword evidence="7" id="KW-0788">Thiol protease</keyword>
<evidence type="ECO:0000256" key="7">
    <source>
        <dbReference type="ARBA" id="ARBA00022807"/>
    </source>
</evidence>
<evidence type="ECO:0000256" key="3">
    <source>
        <dbReference type="ARBA" id="ARBA00022448"/>
    </source>
</evidence>
<dbReference type="GO" id="GO:0004197">
    <property type="term" value="F:cysteine-type endopeptidase activity"/>
    <property type="evidence" value="ECO:0007669"/>
    <property type="project" value="TreeGrafter"/>
</dbReference>
<dbReference type="GO" id="GO:0035973">
    <property type="term" value="P:aggrephagy"/>
    <property type="evidence" value="ECO:0007669"/>
    <property type="project" value="TreeGrafter"/>
</dbReference>
<keyword evidence="3" id="KW-0813">Transport</keyword>
<organism evidence="16 17">
    <name type="scientific">Adiantum capillus-veneris</name>
    <name type="common">Maidenhair fern</name>
    <dbReference type="NCBI Taxonomy" id="13818"/>
    <lineage>
        <taxon>Eukaryota</taxon>
        <taxon>Viridiplantae</taxon>
        <taxon>Streptophyta</taxon>
        <taxon>Embryophyta</taxon>
        <taxon>Tracheophyta</taxon>
        <taxon>Polypodiopsida</taxon>
        <taxon>Polypodiidae</taxon>
        <taxon>Polypodiales</taxon>
        <taxon>Pteridineae</taxon>
        <taxon>Pteridaceae</taxon>
        <taxon>Vittarioideae</taxon>
        <taxon>Adiantum</taxon>
    </lineage>
</organism>
<dbReference type="GO" id="GO:0034727">
    <property type="term" value="P:piecemeal microautophagy of the nucleus"/>
    <property type="evidence" value="ECO:0007669"/>
    <property type="project" value="TreeGrafter"/>
</dbReference>
<dbReference type="AlphaFoldDB" id="A0A9D4V5W1"/>
<dbReference type="GO" id="GO:0015031">
    <property type="term" value="P:protein transport"/>
    <property type="evidence" value="ECO:0007669"/>
    <property type="project" value="UniProtKB-KW"/>
</dbReference>
<reference evidence="16" key="1">
    <citation type="submission" date="2021-01" db="EMBL/GenBank/DDBJ databases">
        <title>Adiantum capillus-veneris genome.</title>
        <authorList>
            <person name="Fang Y."/>
            <person name="Liao Q."/>
        </authorList>
    </citation>
    <scope>NUCLEOTIDE SEQUENCE</scope>
    <source>
        <strain evidence="16">H3</strain>
        <tissue evidence="16">Leaf</tissue>
    </source>
</reference>
<evidence type="ECO:0000256" key="11">
    <source>
        <dbReference type="ARBA" id="ARBA00038724"/>
    </source>
</evidence>
<evidence type="ECO:0000313" key="16">
    <source>
        <dbReference type="EMBL" id="KAI5080401.1"/>
    </source>
</evidence>
<protein>
    <recommendedName>
        <fullName evidence="13">Cysteine protease</fullName>
        <ecNumber evidence="13">3.4.22.-</ecNumber>
    </recommendedName>
</protein>